<gene>
    <name evidence="3" type="ORF">E0L32_003994</name>
</gene>
<feature type="region of interest" description="Disordered" evidence="1">
    <location>
        <begin position="1"/>
        <end position="49"/>
    </location>
</feature>
<comment type="caution">
    <text evidence="3">The sequence shown here is derived from an EMBL/GenBank/DDBJ whole genome shotgun (WGS) entry which is preliminary data.</text>
</comment>
<feature type="domain" description="Amidase" evidence="2">
    <location>
        <begin position="79"/>
        <end position="381"/>
    </location>
</feature>
<evidence type="ECO:0000313" key="4">
    <source>
        <dbReference type="Proteomes" id="UP000319257"/>
    </source>
</evidence>
<dbReference type="Pfam" id="PF01425">
    <property type="entry name" value="Amidase"/>
    <property type="match status" value="1"/>
</dbReference>
<proteinExistence type="predicted"/>
<evidence type="ECO:0000259" key="2">
    <source>
        <dbReference type="Pfam" id="PF01425"/>
    </source>
</evidence>
<feature type="compositionally biased region" description="Polar residues" evidence="1">
    <location>
        <begin position="1"/>
        <end position="20"/>
    </location>
</feature>
<dbReference type="PANTHER" id="PTHR42678">
    <property type="entry name" value="AMIDASE"/>
    <property type="match status" value="1"/>
</dbReference>
<evidence type="ECO:0000256" key="1">
    <source>
        <dbReference type="SAM" id="MobiDB-lite"/>
    </source>
</evidence>
<name>A0A507AZS4_9PEZI</name>
<sequence length="578" mass="62713">MHLEHQSNGVCKSPDPASQTGGEGDKNTVRSLRRKPKGQGETPERFALPRLNGHDLFEVTISELQRHYTEGHFTATDYVSHCLNYLLIVNPYIEAVIEMNPDAISIAEKLDQERSNGHIRGPMHGVPVLVKDTMATKDKMQTTAGSWALLGSIVPRDAFVVKRLRDAGAIILGHSNMSEWSCLRSKSFSNGYSPRGGQCRNPYNLKRSPAGSSSGSAAAVSANIVPLALGAETDTSIIGPAGMNGVVGIKPTVGLTSRSGVIPISINLDSVGPLGRTVSDAVAGLDVMAAPDEEDSFTTVPERTQPKSYLSYISTMDVLKGARFGLPLKGCWNLVDPAGKKVAASVLDAMKRAGAEIVEVDFPSVEERVNEEAGWNWEHGEPSTSEWTVTKIDAYNDMNKYFATLEGGVVHSVEDLIQYNKDNSGTEGAGPGDVPAFMDGQTNLEEIAQSKGIKDETYYAALKHIRSQTRENGIDAALTYRDPETGETSQLDALIFCDRAGIGQQYAAQAGYPVMCIPIGVDDDMMPVSLSVQHSAWREPDIIKWASAIEDLWNREKGWRTTPTFKNLHAKNIPVLKV</sequence>
<dbReference type="InParanoid" id="A0A507AZS4"/>
<dbReference type="EMBL" id="SKBQ01000018">
    <property type="protein sequence ID" value="TPX16345.1"/>
    <property type="molecule type" value="Genomic_DNA"/>
</dbReference>
<keyword evidence="4" id="KW-1185">Reference proteome</keyword>
<accession>A0A507AZS4</accession>
<dbReference type="Gene3D" id="3.90.1300.10">
    <property type="entry name" value="Amidase signature (AS) domain"/>
    <property type="match status" value="1"/>
</dbReference>
<dbReference type="InterPro" id="IPR036928">
    <property type="entry name" value="AS_sf"/>
</dbReference>
<organism evidence="3 4">
    <name type="scientific">Thyridium curvatum</name>
    <dbReference type="NCBI Taxonomy" id="1093900"/>
    <lineage>
        <taxon>Eukaryota</taxon>
        <taxon>Fungi</taxon>
        <taxon>Dikarya</taxon>
        <taxon>Ascomycota</taxon>
        <taxon>Pezizomycotina</taxon>
        <taxon>Sordariomycetes</taxon>
        <taxon>Sordariomycetidae</taxon>
        <taxon>Thyridiales</taxon>
        <taxon>Thyridiaceae</taxon>
        <taxon>Thyridium</taxon>
    </lineage>
</organism>
<evidence type="ECO:0000313" key="3">
    <source>
        <dbReference type="EMBL" id="TPX16345.1"/>
    </source>
</evidence>
<dbReference type="AlphaFoldDB" id="A0A507AZS4"/>
<dbReference type="Proteomes" id="UP000319257">
    <property type="component" value="Unassembled WGS sequence"/>
</dbReference>
<dbReference type="RefSeq" id="XP_030998056.1">
    <property type="nucleotide sequence ID" value="XM_031138356.1"/>
</dbReference>
<dbReference type="SUPFAM" id="SSF75304">
    <property type="entry name" value="Amidase signature (AS) enzymes"/>
    <property type="match status" value="1"/>
</dbReference>
<protein>
    <recommendedName>
        <fullName evidence="2">Amidase domain-containing protein</fullName>
    </recommendedName>
</protein>
<dbReference type="InterPro" id="IPR023631">
    <property type="entry name" value="Amidase_dom"/>
</dbReference>
<dbReference type="OrthoDB" id="566138at2759"/>
<dbReference type="STRING" id="1093900.A0A507AZS4"/>
<reference evidence="3 4" key="1">
    <citation type="submission" date="2019-06" db="EMBL/GenBank/DDBJ databases">
        <title>Draft genome sequence of the filamentous fungus Phialemoniopsis curvata isolated from diesel fuel.</title>
        <authorList>
            <person name="Varaljay V.A."/>
            <person name="Lyon W.J."/>
            <person name="Crouch A.L."/>
            <person name="Drake C.E."/>
            <person name="Hollomon J.M."/>
            <person name="Nadeau L.J."/>
            <person name="Nunn H.S."/>
            <person name="Stevenson B.S."/>
            <person name="Bojanowski C.L."/>
            <person name="Crookes-Goodson W.J."/>
        </authorList>
    </citation>
    <scope>NUCLEOTIDE SEQUENCE [LARGE SCALE GENOMIC DNA]</scope>
    <source>
        <strain evidence="3 4">D216</strain>
    </source>
</reference>
<dbReference type="PANTHER" id="PTHR42678:SF37">
    <property type="entry name" value="AMIDASE C869.01-RELATED"/>
    <property type="match status" value="1"/>
</dbReference>
<dbReference type="GeneID" id="41971441"/>